<accession>A0ACB9ZGA9</accession>
<reference evidence="1 2" key="1">
    <citation type="journal article" date="2022" name="New Phytol.">
        <title>Ecological generalism drives hyperdiversity of secondary metabolite gene clusters in xylarialean endophytes.</title>
        <authorList>
            <person name="Franco M.E.E."/>
            <person name="Wisecaver J.H."/>
            <person name="Arnold A.E."/>
            <person name="Ju Y.M."/>
            <person name="Slot J.C."/>
            <person name="Ahrendt S."/>
            <person name="Moore L.P."/>
            <person name="Eastman K.E."/>
            <person name="Scott K."/>
            <person name="Konkel Z."/>
            <person name="Mondo S.J."/>
            <person name="Kuo A."/>
            <person name="Hayes R.D."/>
            <person name="Haridas S."/>
            <person name="Andreopoulos B."/>
            <person name="Riley R."/>
            <person name="LaButti K."/>
            <person name="Pangilinan J."/>
            <person name="Lipzen A."/>
            <person name="Amirebrahimi M."/>
            <person name="Yan J."/>
            <person name="Adam C."/>
            <person name="Keymanesh K."/>
            <person name="Ng V."/>
            <person name="Louie K."/>
            <person name="Northen T."/>
            <person name="Drula E."/>
            <person name="Henrissat B."/>
            <person name="Hsieh H.M."/>
            <person name="Youens-Clark K."/>
            <person name="Lutzoni F."/>
            <person name="Miadlikowska J."/>
            <person name="Eastwood D.C."/>
            <person name="Hamelin R.C."/>
            <person name="Grigoriev I.V."/>
            <person name="U'Ren J.M."/>
        </authorList>
    </citation>
    <scope>NUCLEOTIDE SEQUENCE [LARGE SCALE GENOMIC DNA]</scope>
    <source>
        <strain evidence="1 2">CBS 119005</strain>
    </source>
</reference>
<protein>
    <submittedName>
        <fullName evidence="1">Uncharacterized protein</fullName>
    </submittedName>
</protein>
<keyword evidence="2" id="KW-1185">Reference proteome</keyword>
<proteinExistence type="predicted"/>
<organism evidence="1 2">
    <name type="scientific">Hypoxylon rubiginosum</name>
    <dbReference type="NCBI Taxonomy" id="110542"/>
    <lineage>
        <taxon>Eukaryota</taxon>
        <taxon>Fungi</taxon>
        <taxon>Dikarya</taxon>
        <taxon>Ascomycota</taxon>
        <taxon>Pezizomycotina</taxon>
        <taxon>Sordariomycetes</taxon>
        <taxon>Xylariomycetidae</taxon>
        <taxon>Xylariales</taxon>
        <taxon>Hypoxylaceae</taxon>
        <taxon>Hypoxylon</taxon>
    </lineage>
</organism>
<dbReference type="EMBL" id="MU393423">
    <property type="protein sequence ID" value="KAI4870698.1"/>
    <property type="molecule type" value="Genomic_DNA"/>
</dbReference>
<evidence type="ECO:0000313" key="1">
    <source>
        <dbReference type="EMBL" id="KAI4870698.1"/>
    </source>
</evidence>
<evidence type="ECO:0000313" key="2">
    <source>
        <dbReference type="Proteomes" id="UP001497700"/>
    </source>
</evidence>
<gene>
    <name evidence="1" type="ORF">F4820DRAFT_468196</name>
</gene>
<comment type="caution">
    <text evidence="1">The sequence shown here is derived from an EMBL/GenBank/DDBJ whole genome shotgun (WGS) entry which is preliminary data.</text>
</comment>
<dbReference type="Proteomes" id="UP001497700">
    <property type="component" value="Unassembled WGS sequence"/>
</dbReference>
<name>A0ACB9ZGA9_9PEZI</name>
<sequence length="747" mass="82186">MARHSSAKARAPKRVELDFSAVINVEQKFQLQRLVTAVLDDMQKQMREVFDDLTPAQVAPSQGINPPQATCLTIPNPRSEKYRDTFEYTDQKKADDLDTKPDTKKEGVQPVSQAGTQAGKTTGPKAKKENTKPGPQGGKATDPKAKKENVKPSTGAESTIKTEKPVWKAPKSPEDAVAMYQKTDKQILVNSVTELKRDALAHFTKWRQNVMRRIQDIVIKNGGTSGNVGGQESQQIPGNARRHGEAARARPPAPSGPSASGENPITVLAQLYPPVATPLRESPKEKRALILHSILLILLGLDQYSVYSRILLVRLTSSLNIPVYVLQQDEVRVSQALSKIIKGIPLEEIAQRRAEEAKSRRWKPGMASAALVDNPGTLSPHLRAAGVGTVFGGIGMNPTVTATLLASMNESTVVVGNLFGLYGARQGSKTMAMYGKDIQGFGMIPVRGSGESGLSDPKDAPADDRRMRVTVAMTGLMSSPDDLVDSWQFLGPHKETYAMRWDEDGLIRMNTSLELLVKSPTWNAVKNEMTSRTVYDRLRQVEWPIGLLKASKIVENPWCSGVIRADKAGAALADMITNKTFGERPVSLIGYSLGARIMYHCLMVLSEKRAFGLVDNVIMMGTPCPSEVRVWAAIRTAVGGRLINVYSKQDYLLGFLSRNICWHYGVAGLQKVEGVPHVENFDASEVVNNHLRYRYLVGSILKKVGWEDIDHLQVTAEQQKLAIYIKELDQECEKGNNTKSSENAQEE</sequence>